<gene>
    <name evidence="1" type="ORF">AVEN_142541_1</name>
</gene>
<sequence>MGASMPRYPDTFTPFHFTLGRGGLVQGTEVLNELSDQCVIQVKDINIKNGTDFHSIMHVILTFNKTELPKSIKAGYLPCRVRPQVQTPIGCYQCHRFSHSKFACCGSQVSSRCESTGILFLTVNQSQNVQNSQPHEENSQHCPTWQQENRIQKLRATKTITYAKAGKLCLPTSVPSFATIVKQNSSKHLNALNNGSAVGKLRSSASIPQMSDTMLADNLLLDDTDISETDDFFDYDPEETIQDIRLRAQKPSTSSTCLNWLSFATLKIDLPNVNAKTKVETQLHIKILTIDQQY</sequence>
<dbReference type="AlphaFoldDB" id="A0A4Y2CHK5"/>
<reference evidence="1 2" key="1">
    <citation type="journal article" date="2019" name="Sci. Rep.">
        <title>Orb-weaving spider Araneus ventricosus genome elucidates the spidroin gene catalogue.</title>
        <authorList>
            <person name="Kono N."/>
            <person name="Nakamura H."/>
            <person name="Ohtoshi R."/>
            <person name="Moran D.A.P."/>
            <person name="Shinohara A."/>
            <person name="Yoshida Y."/>
            <person name="Fujiwara M."/>
            <person name="Mori M."/>
            <person name="Tomita M."/>
            <person name="Arakawa K."/>
        </authorList>
    </citation>
    <scope>NUCLEOTIDE SEQUENCE [LARGE SCALE GENOMIC DNA]</scope>
</reference>
<dbReference type="EMBL" id="BGPR01000189">
    <property type="protein sequence ID" value="GBM03248.1"/>
    <property type="molecule type" value="Genomic_DNA"/>
</dbReference>
<protein>
    <submittedName>
        <fullName evidence="1">Uncharacterized protein</fullName>
    </submittedName>
</protein>
<comment type="caution">
    <text evidence="1">The sequence shown here is derived from an EMBL/GenBank/DDBJ whole genome shotgun (WGS) entry which is preliminary data.</text>
</comment>
<keyword evidence="2" id="KW-1185">Reference proteome</keyword>
<name>A0A4Y2CHK5_ARAVE</name>
<accession>A0A4Y2CHK5</accession>
<dbReference type="OrthoDB" id="8069917at2759"/>
<proteinExistence type="predicted"/>
<evidence type="ECO:0000313" key="2">
    <source>
        <dbReference type="Proteomes" id="UP000499080"/>
    </source>
</evidence>
<dbReference type="Proteomes" id="UP000499080">
    <property type="component" value="Unassembled WGS sequence"/>
</dbReference>
<organism evidence="1 2">
    <name type="scientific">Araneus ventricosus</name>
    <name type="common">Orbweaver spider</name>
    <name type="synonym">Epeira ventricosa</name>
    <dbReference type="NCBI Taxonomy" id="182803"/>
    <lineage>
        <taxon>Eukaryota</taxon>
        <taxon>Metazoa</taxon>
        <taxon>Ecdysozoa</taxon>
        <taxon>Arthropoda</taxon>
        <taxon>Chelicerata</taxon>
        <taxon>Arachnida</taxon>
        <taxon>Araneae</taxon>
        <taxon>Araneomorphae</taxon>
        <taxon>Entelegynae</taxon>
        <taxon>Araneoidea</taxon>
        <taxon>Araneidae</taxon>
        <taxon>Araneus</taxon>
    </lineage>
</organism>
<evidence type="ECO:0000313" key="1">
    <source>
        <dbReference type="EMBL" id="GBM03248.1"/>
    </source>
</evidence>